<protein>
    <recommendedName>
        <fullName evidence="2">Casein kinase I</fullName>
        <ecNumber evidence="1">2.7.11.1</ecNumber>
    </recommendedName>
</protein>
<evidence type="ECO:0000313" key="5">
    <source>
        <dbReference type="Proteomes" id="UP000039865"/>
    </source>
</evidence>
<dbReference type="OrthoDB" id="5979581at2759"/>
<dbReference type="EC" id="2.7.11.1" evidence="1"/>
<gene>
    <name evidence="4" type="primary">Contig2000.g2159</name>
    <name evidence="4" type="ORF">STYLEM_7300</name>
</gene>
<dbReference type="PROSITE" id="PS50011">
    <property type="entry name" value="PROTEIN_KINASE_DOM"/>
    <property type="match status" value="1"/>
</dbReference>
<reference evidence="4 5" key="1">
    <citation type="submission" date="2014-06" db="EMBL/GenBank/DDBJ databases">
        <authorList>
            <person name="Swart Estienne"/>
        </authorList>
    </citation>
    <scope>NUCLEOTIDE SEQUENCE [LARGE SCALE GENOMIC DNA]</scope>
    <source>
        <strain evidence="4 5">130c</strain>
    </source>
</reference>
<organism evidence="4 5">
    <name type="scientific">Stylonychia lemnae</name>
    <name type="common">Ciliate</name>
    <dbReference type="NCBI Taxonomy" id="5949"/>
    <lineage>
        <taxon>Eukaryota</taxon>
        <taxon>Sar</taxon>
        <taxon>Alveolata</taxon>
        <taxon>Ciliophora</taxon>
        <taxon>Intramacronucleata</taxon>
        <taxon>Spirotrichea</taxon>
        <taxon>Stichotrichia</taxon>
        <taxon>Sporadotrichida</taxon>
        <taxon>Oxytrichidae</taxon>
        <taxon>Stylonychinae</taxon>
        <taxon>Stylonychia</taxon>
    </lineage>
</organism>
<dbReference type="SUPFAM" id="SSF56112">
    <property type="entry name" value="Protein kinase-like (PK-like)"/>
    <property type="match status" value="1"/>
</dbReference>
<evidence type="ECO:0000259" key="3">
    <source>
        <dbReference type="PROSITE" id="PS50011"/>
    </source>
</evidence>
<proteinExistence type="predicted"/>
<keyword evidence="4" id="KW-0808">Transferase</keyword>
<evidence type="ECO:0000256" key="1">
    <source>
        <dbReference type="ARBA" id="ARBA00012513"/>
    </source>
</evidence>
<feature type="domain" description="Protein kinase" evidence="3">
    <location>
        <begin position="1"/>
        <end position="271"/>
    </location>
</feature>
<dbReference type="InterPro" id="IPR050235">
    <property type="entry name" value="CK1_Ser-Thr_kinase"/>
</dbReference>
<dbReference type="InterPro" id="IPR011009">
    <property type="entry name" value="Kinase-like_dom_sf"/>
</dbReference>
<keyword evidence="4" id="KW-0418">Kinase</keyword>
<dbReference type="InParanoid" id="A0A078A7U6"/>
<dbReference type="GO" id="GO:0004674">
    <property type="term" value="F:protein serine/threonine kinase activity"/>
    <property type="evidence" value="ECO:0007669"/>
    <property type="project" value="UniProtKB-EC"/>
</dbReference>
<dbReference type="Gene3D" id="1.10.510.10">
    <property type="entry name" value="Transferase(Phosphotransferase) domain 1"/>
    <property type="match status" value="1"/>
</dbReference>
<evidence type="ECO:0000256" key="2">
    <source>
        <dbReference type="ARBA" id="ARBA00023860"/>
    </source>
</evidence>
<dbReference type="Proteomes" id="UP000039865">
    <property type="component" value="Unassembled WGS sequence"/>
</dbReference>
<dbReference type="AlphaFoldDB" id="A0A078A7U6"/>
<accession>A0A078A7U6</accession>
<name>A0A078A7U6_STYLE</name>
<dbReference type="InterPro" id="IPR000719">
    <property type="entry name" value="Prot_kinase_dom"/>
</dbReference>
<dbReference type="EMBL" id="CCKQ01006993">
    <property type="protein sequence ID" value="CDW78324.1"/>
    <property type="molecule type" value="Genomic_DNA"/>
</dbReference>
<sequence length="271" mass="31653">MDRHMLLKWSDQEVWLKVPKLIDHGSVQTEDKAHSIQYLIYEYLGQSLYEYFEQLLNSTNAIQGKARMTEQLIQTMSQLHQLGFIHRDVKPDNFMVQDNEVYLIDFGCVTEFNLENFEKEKTWYPVGTPLTQSKFVMNGFYSCQGDDLISTLYSILFLQDPDSLSWVNDCINAKQLNIASLNKIRDQKEKLTANQKYCDESSKVIINQIKLLESLRVEDPDKFTKDINYNAIIEAVKLSYKIEQDAFDYNSRQSSLSIRSLDNLSLRLKQN</sequence>
<dbReference type="Pfam" id="PF00069">
    <property type="entry name" value="Pkinase"/>
    <property type="match status" value="1"/>
</dbReference>
<dbReference type="GO" id="GO:0005524">
    <property type="term" value="F:ATP binding"/>
    <property type="evidence" value="ECO:0007669"/>
    <property type="project" value="InterPro"/>
</dbReference>
<dbReference type="InterPro" id="IPR008271">
    <property type="entry name" value="Ser/Thr_kinase_AS"/>
</dbReference>
<evidence type="ECO:0000313" key="4">
    <source>
        <dbReference type="EMBL" id="CDW78324.1"/>
    </source>
</evidence>
<dbReference type="PANTHER" id="PTHR11909">
    <property type="entry name" value="CASEIN KINASE-RELATED"/>
    <property type="match status" value="1"/>
</dbReference>
<dbReference type="PROSITE" id="PS00108">
    <property type="entry name" value="PROTEIN_KINASE_ST"/>
    <property type="match status" value="1"/>
</dbReference>
<keyword evidence="5" id="KW-1185">Reference proteome</keyword>